<dbReference type="OrthoDB" id="10516754at2759"/>
<feature type="region of interest" description="Disordered" evidence="1">
    <location>
        <begin position="1"/>
        <end position="22"/>
    </location>
</feature>
<gene>
    <name evidence="2" type="ORF">BG011_008761</name>
</gene>
<dbReference type="AlphaFoldDB" id="A0A9P6QC81"/>
<comment type="caution">
    <text evidence="2">The sequence shown here is derived from an EMBL/GenBank/DDBJ whole genome shotgun (WGS) entry which is preliminary data.</text>
</comment>
<evidence type="ECO:0000256" key="1">
    <source>
        <dbReference type="SAM" id="MobiDB-lite"/>
    </source>
</evidence>
<feature type="region of interest" description="Disordered" evidence="1">
    <location>
        <begin position="103"/>
        <end position="163"/>
    </location>
</feature>
<name>A0A9P6QC81_9FUNG</name>
<sequence length="163" mass="18610">MSRPNLSNIFPSEKGESGSSTARFIKPIKILNTHYPQYDKPHDDAEYETDNQYRSEGDDQYGYEPLNSREFWWEEGQGDDEDAINHIEARHIVLQRAGTLQQPFQQSGSAQQTSAALAPNPRKRTLGMKKSIQWKQSTTRNGQAITDKQSARDHEVLPTTDME</sequence>
<feature type="compositionally biased region" description="Low complexity" evidence="1">
    <location>
        <begin position="103"/>
        <end position="118"/>
    </location>
</feature>
<evidence type="ECO:0000313" key="3">
    <source>
        <dbReference type="Proteomes" id="UP000726737"/>
    </source>
</evidence>
<feature type="region of interest" description="Disordered" evidence="1">
    <location>
        <begin position="35"/>
        <end position="62"/>
    </location>
</feature>
<reference evidence="2" key="1">
    <citation type="journal article" date="2020" name="Fungal Divers.">
        <title>Resolving the Mortierellaceae phylogeny through synthesis of multi-gene phylogenetics and phylogenomics.</title>
        <authorList>
            <person name="Vandepol N."/>
            <person name="Liber J."/>
            <person name="Desiro A."/>
            <person name="Na H."/>
            <person name="Kennedy M."/>
            <person name="Barry K."/>
            <person name="Grigoriev I.V."/>
            <person name="Miller A.N."/>
            <person name="O'Donnell K."/>
            <person name="Stajich J.E."/>
            <person name="Bonito G."/>
        </authorList>
    </citation>
    <scope>NUCLEOTIDE SEQUENCE</scope>
    <source>
        <strain evidence="2">KOD948</strain>
    </source>
</reference>
<dbReference type="Proteomes" id="UP000726737">
    <property type="component" value="Unassembled WGS sequence"/>
</dbReference>
<keyword evidence="3" id="KW-1185">Reference proteome</keyword>
<dbReference type="EMBL" id="JAAAJA010000074">
    <property type="protein sequence ID" value="KAG0263468.1"/>
    <property type="molecule type" value="Genomic_DNA"/>
</dbReference>
<evidence type="ECO:0000313" key="2">
    <source>
        <dbReference type="EMBL" id="KAG0263468.1"/>
    </source>
</evidence>
<feature type="compositionally biased region" description="Polar residues" evidence="1">
    <location>
        <begin position="1"/>
        <end position="10"/>
    </location>
</feature>
<organism evidence="2 3">
    <name type="scientific">Mortierella polycephala</name>
    <dbReference type="NCBI Taxonomy" id="41804"/>
    <lineage>
        <taxon>Eukaryota</taxon>
        <taxon>Fungi</taxon>
        <taxon>Fungi incertae sedis</taxon>
        <taxon>Mucoromycota</taxon>
        <taxon>Mortierellomycotina</taxon>
        <taxon>Mortierellomycetes</taxon>
        <taxon>Mortierellales</taxon>
        <taxon>Mortierellaceae</taxon>
        <taxon>Mortierella</taxon>
    </lineage>
</organism>
<feature type="compositionally biased region" description="Polar residues" evidence="1">
    <location>
        <begin position="133"/>
        <end position="148"/>
    </location>
</feature>
<protein>
    <submittedName>
        <fullName evidence="2">Uncharacterized protein</fullName>
    </submittedName>
</protein>
<proteinExistence type="predicted"/>
<accession>A0A9P6QC81</accession>